<gene>
    <name evidence="5" type="ORF">SAMN05421737_10213</name>
</gene>
<dbReference type="PROSITE" id="PS00893">
    <property type="entry name" value="NUDIX_BOX"/>
    <property type="match status" value="1"/>
</dbReference>
<sequence>MNWQRHIGVYGICHDPATKKLCVIQKKGGPYDGMYDLPGGSLESNETLEEALKREFVEETGYQIEVVRSIGTADFLVEESKRNRCVHHIALYYEVLVKEGQARELPKKVSADSQVKPNDSGGVYWLDPSEASTVPLSPLVQKALDWLASGDLGVEAGSYSM</sequence>
<evidence type="ECO:0000313" key="6">
    <source>
        <dbReference type="Proteomes" id="UP000242662"/>
    </source>
</evidence>
<dbReference type="Pfam" id="PF00293">
    <property type="entry name" value="NUDIX"/>
    <property type="match status" value="1"/>
</dbReference>
<dbReference type="RefSeq" id="WP_090774602.1">
    <property type="nucleotide sequence ID" value="NZ_FMYM01000002.1"/>
</dbReference>
<dbReference type="PANTHER" id="PTHR43736:SF1">
    <property type="entry name" value="DIHYDRONEOPTERIN TRIPHOSPHATE DIPHOSPHATASE"/>
    <property type="match status" value="1"/>
</dbReference>
<dbReference type="Gene3D" id="3.90.79.10">
    <property type="entry name" value="Nucleoside Triphosphate Pyrophosphohydrolase"/>
    <property type="match status" value="1"/>
</dbReference>
<dbReference type="PRINTS" id="PR00502">
    <property type="entry name" value="NUDIXFAMILY"/>
</dbReference>
<dbReference type="InterPro" id="IPR015797">
    <property type="entry name" value="NUDIX_hydrolase-like_dom_sf"/>
</dbReference>
<dbReference type="InterPro" id="IPR000086">
    <property type="entry name" value="NUDIX_hydrolase_dom"/>
</dbReference>
<evidence type="ECO:0000259" key="4">
    <source>
        <dbReference type="PROSITE" id="PS51462"/>
    </source>
</evidence>
<evidence type="ECO:0000256" key="1">
    <source>
        <dbReference type="ARBA" id="ARBA00005582"/>
    </source>
</evidence>
<protein>
    <submittedName>
        <fullName evidence="5">ADP-ribose pyrophosphatase YjhB, NUDIX family</fullName>
    </submittedName>
</protein>
<proteinExistence type="inferred from homology"/>
<dbReference type="EMBL" id="FMYM01000002">
    <property type="protein sequence ID" value="SDB85385.1"/>
    <property type="molecule type" value="Genomic_DNA"/>
</dbReference>
<dbReference type="InterPro" id="IPR020084">
    <property type="entry name" value="NUDIX_hydrolase_CS"/>
</dbReference>
<dbReference type="STRING" id="1464122.SAMN05421737_10213"/>
<feature type="domain" description="Nudix hydrolase" evidence="4">
    <location>
        <begin position="4"/>
        <end position="148"/>
    </location>
</feature>
<dbReference type="GO" id="GO:0016787">
    <property type="term" value="F:hydrolase activity"/>
    <property type="evidence" value="ECO:0007669"/>
    <property type="project" value="UniProtKB-KW"/>
</dbReference>
<dbReference type="PROSITE" id="PS51462">
    <property type="entry name" value="NUDIX"/>
    <property type="match status" value="1"/>
</dbReference>
<evidence type="ECO:0000313" key="5">
    <source>
        <dbReference type="EMBL" id="SDB85385.1"/>
    </source>
</evidence>
<evidence type="ECO:0000256" key="2">
    <source>
        <dbReference type="ARBA" id="ARBA00022801"/>
    </source>
</evidence>
<dbReference type="Proteomes" id="UP000242662">
    <property type="component" value="Unassembled WGS sequence"/>
</dbReference>
<dbReference type="PANTHER" id="PTHR43736">
    <property type="entry name" value="ADP-RIBOSE PYROPHOSPHATASE"/>
    <property type="match status" value="1"/>
</dbReference>
<organism evidence="5 6">
    <name type="scientific">Shouchella lonarensis</name>
    <dbReference type="NCBI Taxonomy" id="1464122"/>
    <lineage>
        <taxon>Bacteria</taxon>
        <taxon>Bacillati</taxon>
        <taxon>Bacillota</taxon>
        <taxon>Bacilli</taxon>
        <taxon>Bacillales</taxon>
        <taxon>Bacillaceae</taxon>
        <taxon>Shouchella</taxon>
    </lineage>
</organism>
<evidence type="ECO:0000256" key="3">
    <source>
        <dbReference type="RuleBase" id="RU003476"/>
    </source>
</evidence>
<dbReference type="CDD" id="cd04686">
    <property type="entry name" value="NUDIX_Hydrolase"/>
    <property type="match status" value="1"/>
</dbReference>
<dbReference type="InterPro" id="IPR020476">
    <property type="entry name" value="Nudix_hydrolase"/>
</dbReference>
<keyword evidence="6" id="KW-1185">Reference proteome</keyword>
<dbReference type="SUPFAM" id="SSF55811">
    <property type="entry name" value="Nudix"/>
    <property type="match status" value="1"/>
</dbReference>
<name>A0A1G6GUL7_9BACI</name>
<comment type="similarity">
    <text evidence="1 3">Belongs to the Nudix hydrolase family.</text>
</comment>
<accession>A0A1G6GUL7</accession>
<keyword evidence="2 3" id="KW-0378">Hydrolase</keyword>
<dbReference type="AlphaFoldDB" id="A0A1G6GUL7"/>
<reference evidence="6" key="1">
    <citation type="submission" date="2016-09" db="EMBL/GenBank/DDBJ databases">
        <authorList>
            <person name="Varghese N."/>
            <person name="Submissions S."/>
        </authorList>
    </citation>
    <scope>NUCLEOTIDE SEQUENCE [LARGE SCALE GENOMIC DNA]</scope>
    <source>
        <strain evidence="6">25nlg</strain>
    </source>
</reference>
<dbReference type="OrthoDB" id="369191at2"/>